<comment type="caution">
    <text evidence="3">The sequence shown here is derived from an EMBL/GenBank/DDBJ whole genome shotgun (WGS) entry which is preliminary data.</text>
</comment>
<name>A0A1Y2PAM2_9FLAO</name>
<evidence type="ECO:0000259" key="2">
    <source>
        <dbReference type="Pfam" id="PF08327"/>
    </source>
</evidence>
<dbReference type="InParanoid" id="A0A1Y2PAM2"/>
<dbReference type="RefSeq" id="WP_086031126.1">
    <property type="nucleotide sequence ID" value="NZ_LAPZ01000011.1"/>
</dbReference>
<organism evidence="3 4">
    <name type="scientific">Tenacibaculum holothuriorum</name>
    <dbReference type="NCBI Taxonomy" id="1635173"/>
    <lineage>
        <taxon>Bacteria</taxon>
        <taxon>Pseudomonadati</taxon>
        <taxon>Bacteroidota</taxon>
        <taxon>Flavobacteriia</taxon>
        <taxon>Flavobacteriales</taxon>
        <taxon>Flavobacteriaceae</taxon>
        <taxon>Tenacibaculum</taxon>
    </lineage>
</organism>
<comment type="similarity">
    <text evidence="1">Belongs to the AHA1 family.</text>
</comment>
<dbReference type="STRING" id="1635173.WH52_11625"/>
<feature type="domain" description="Activator of Hsp90 ATPase homologue 1/2-like C-terminal" evidence="2">
    <location>
        <begin position="14"/>
        <end position="141"/>
    </location>
</feature>
<gene>
    <name evidence="3" type="ORF">WH52_11625</name>
</gene>
<dbReference type="AlphaFoldDB" id="A0A1Y2PAM2"/>
<dbReference type="InterPro" id="IPR023393">
    <property type="entry name" value="START-like_dom_sf"/>
</dbReference>
<sequence length="142" mass="16924">MKPVIVTRIINKSKSEVWNTITNHSKMIQWFFNNIPDFKPEVGFTTEFNVNSGERNFLHVWRVTEVNPQNKIVCEWKYPEYVDKSLWVTFELKKISTNSTEFKVEALGIEYFESFNIPEFKRESCEGGWSYFSDNLKSYLEK</sequence>
<protein>
    <recommendedName>
        <fullName evidence="2">Activator of Hsp90 ATPase homologue 1/2-like C-terminal domain-containing protein</fullName>
    </recommendedName>
</protein>
<accession>A0A1Y2PAM2</accession>
<proteinExistence type="inferred from homology"/>
<dbReference type="Pfam" id="PF08327">
    <property type="entry name" value="AHSA1"/>
    <property type="match status" value="1"/>
</dbReference>
<reference evidence="3 4" key="1">
    <citation type="submission" date="2015-03" db="EMBL/GenBank/DDBJ databases">
        <title>Genome sequence of Tenacibaculum sp. S2-2, isolated from intestinal microbiota of sea cucumber, Apostichopus japonicas.</title>
        <authorList>
            <person name="Shao Z."/>
            <person name="Wang L."/>
            <person name="Li X."/>
        </authorList>
    </citation>
    <scope>NUCLEOTIDE SEQUENCE [LARGE SCALE GENOMIC DNA]</scope>
    <source>
        <strain evidence="3 4">S2-2</strain>
    </source>
</reference>
<evidence type="ECO:0000256" key="1">
    <source>
        <dbReference type="ARBA" id="ARBA00006817"/>
    </source>
</evidence>
<dbReference type="OrthoDB" id="2355173at2"/>
<keyword evidence="4" id="KW-1185">Reference proteome</keyword>
<evidence type="ECO:0000313" key="4">
    <source>
        <dbReference type="Proteomes" id="UP000194221"/>
    </source>
</evidence>
<dbReference type="Gene3D" id="3.30.530.20">
    <property type="match status" value="1"/>
</dbReference>
<evidence type="ECO:0000313" key="3">
    <source>
        <dbReference type="EMBL" id="OSY87506.1"/>
    </source>
</evidence>
<dbReference type="SUPFAM" id="SSF55961">
    <property type="entry name" value="Bet v1-like"/>
    <property type="match status" value="1"/>
</dbReference>
<dbReference type="CDD" id="cd07814">
    <property type="entry name" value="SRPBCC_CalC_Aha1-like"/>
    <property type="match status" value="1"/>
</dbReference>
<dbReference type="EMBL" id="LAPZ01000011">
    <property type="protein sequence ID" value="OSY87506.1"/>
    <property type="molecule type" value="Genomic_DNA"/>
</dbReference>
<dbReference type="Proteomes" id="UP000194221">
    <property type="component" value="Unassembled WGS sequence"/>
</dbReference>
<dbReference type="InterPro" id="IPR013538">
    <property type="entry name" value="ASHA1/2-like_C"/>
</dbReference>